<dbReference type="PROSITE" id="PS51635">
    <property type="entry name" value="PNPLA"/>
    <property type="match status" value="1"/>
</dbReference>
<name>A0A0G2HUC0_9PEZI</name>
<dbReference type="GO" id="GO:0019369">
    <property type="term" value="P:arachidonate metabolic process"/>
    <property type="evidence" value="ECO:0007669"/>
    <property type="project" value="TreeGrafter"/>
</dbReference>
<gene>
    <name evidence="6" type="ORF">UCDDA912_g01676</name>
</gene>
<dbReference type="SUPFAM" id="SSF52151">
    <property type="entry name" value="FabD/lysophospholipase-like"/>
    <property type="match status" value="1"/>
</dbReference>
<organism evidence="6 7">
    <name type="scientific">Diaporthe ampelina</name>
    <dbReference type="NCBI Taxonomy" id="1214573"/>
    <lineage>
        <taxon>Eukaryota</taxon>
        <taxon>Fungi</taxon>
        <taxon>Dikarya</taxon>
        <taxon>Ascomycota</taxon>
        <taxon>Pezizomycotina</taxon>
        <taxon>Sordariomycetes</taxon>
        <taxon>Sordariomycetidae</taxon>
        <taxon>Diaporthales</taxon>
        <taxon>Diaporthaceae</taxon>
        <taxon>Diaporthe</taxon>
    </lineage>
</organism>
<keyword evidence="1" id="KW-0378">Hydrolase</keyword>
<dbReference type="GO" id="GO:0046486">
    <property type="term" value="P:glycerolipid metabolic process"/>
    <property type="evidence" value="ECO:0007669"/>
    <property type="project" value="UniProtKB-ARBA"/>
</dbReference>
<protein>
    <submittedName>
        <fullName evidence="6">Putative vegetative incompatibility protein 2</fullName>
    </submittedName>
</protein>
<reference evidence="6 7" key="1">
    <citation type="submission" date="2015-05" db="EMBL/GenBank/DDBJ databases">
        <title>Distinctive expansion of gene families associated with plant cell wall degradation and secondary metabolism in the genomes of grapevine trunk pathogens.</title>
        <authorList>
            <person name="Lawrence D.P."/>
            <person name="Travadon R."/>
            <person name="Rolshausen P.E."/>
            <person name="Baumgartner K."/>
        </authorList>
    </citation>
    <scope>NUCLEOTIDE SEQUENCE [LARGE SCALE GENOMIC DNA]</scope>
    <source>
        <strain evidence="6">DA912</strain>
    </source>
</reference>
<proteinExistence type="predicted"/>
<evidence type="ECO:0000259" key="5">
    <source>
        <dbReference type="PROSITE" id="PS51635"/>
    </source>
</evidence>
<dbReference type="PANTHER" id="PTHR24185">
    <property type="entry name" value="CALCIUM-INDEPENDENT PHOSPHOLIPASE A2-GAMMA"/>
    <property type="match status" value="1"/>
</dbReference>
<evidence type="ECO:0000256" key="1">
    <source>
        <dbReference type="ARBA" id="ARBA00022801"/>
    </source>
</evidence>
<comment type="caution">
    <text evidence="6">The sequence shown here is derived from an EMBL/GenBank/DDBJ whole genome shotgun (WGS) entry which is preliminary data.</text>
</comment>
<dbReference type="AlphaFoldDB" id="A0A0G2HUC0"/>
<dbReference type="EMBL" id="LCUC01000059">
    <property type="protein sequence ID" value="KKY38358.1"/>
    <property type="molecule type" value="Genomic_DNA"/>
</dbReference>
<comment type="caution">
    <text evidence="4">Lacks conserved residue(s) required for the propagation of feature annotation.</text>
</comment>
<feature type="domain" description="PNPLA" evidence="5">
    <location>
        <begin position="1"/>
        <end position="144"/>
    </location>
</feature>
<keyword evidence="7" id="KW-1185">Reference proteome</keyword>
<dbReference type="GO" id="GO:0047499">
    <property type="term" value="F:calcium-independent phospholipase A2 activity"/>
    <property type="evidence" value="ECO:0007669"/>
    <property type="project" value="TreeGrafter"/>
</dbReference>
<sequence length="255" mass="28949">MLGRLGMGTQEALKAYDSFASEIFSNRRMSLTEKYKARALEETVQKLVRAQEKGSMMRNRRPGQEKGHAFVCTMPAQRHKEMVCLRTYDVEGDKYPNCLIYEAARATTAATTYFKPMTIKDEEGQEEKFVDAALGTNNPISILWDEAVNLFGKKRRLGCVVSLGTGSRKVEMAPGGEKLKEKARFLISAVKVMKEIGTDSEKDHQRWQAKFEEFESTYFRLNVDGGAQGIELSDWQKIGQLKARTRDYLQNPEPV</sequence>
<dbReference type="InterPro" id="IPR016035">
    <property type="entry name" value="Acyl_Trfase/lysoPLipase"/>
</dbReference>
<evidence type="ECO:0000256" key="3">
    <source>
        <dbReference type="ARBA" id="ARBA00023098"/>
    </source>
</evidence>
<accession>A0A0G2HUC0</accession>
<reference evidence="6 7" key="2">
    <citation type="submission" date="2015-05" db="EMBL/GenBank/DDBJ databases">
        <authorList>
            <person name="Morales-Cruz A."/>
            <person name="Amrine K.C."/>
            <person name="Cantu D."/>
        </authorList>
    </citation>
    <scope>NUCLEOTIDE SEQUENCE [LARGE SCALE GENOMIC DNA]</scope>
    <source>
        <strain evidence="6">DA912</strain>
    </source>
</reference>
<keyword evidence="2" id="KW-0442">Lipid degradation</keyword>
<evidence type="ECO:0000313" key="7">
    <source>
        <dbReference type="Proteomes" id="UP000034680"/>
    </source>
</evidence>
<evidence type="ECO:0000256" key="2">
    <source>
        <dbReference type="ARBA" id="ARBA00022963"/>
    </source>
</evidence>
<evidence type="ECO:0000256" key="4">
    <source>
        <dbReference type="PROSITE-ProRule" id="PRU01161"/>
    </source>
</evidence>
<dbReference type="InterPro" id="IPR002641">
    <property type="entry name" value="PNPLA_dom"/>
</dbReference>
<dbReference type="OrthoDB" id="1658288at2759"/>
<dbReference type="Proteomes" id="UP000034680">
    <property type="component" value="Unassembled WGS sequence"/>
</dbReference>
<dbReference type="GO" id="GO:0016020">
    <property type="term" value="C:membrane"/>
    <property type="evidence" value="ECO:0007669"/>
    <property type="project" value="TreeGrafter"/>
</dbReference>
<dbReference type="Gene3D" id="3.40.1090.10">
    <property type="entry name" value="Cytosolic phospholipase A2 catalytic domain"/>
    <property type="match status" value="1"/>
</dbReference>
<evidence type="ECO:0000313" key="6">
    <source>
        <dbReference type="EMBL" id="KKY38358.1"/>
    </source>
</evidence>
<keyword evidence="3" id="KW-0443">Lipid metabolism</keyword>
<dbReference type="PANTHER" id="PTHR24185:SF1">
    <property type="entry name" value="CALCIUM-INDEPENDENT PHOSPHOLIPASE A2-GAMMA"/>
    <property type="match status" value="1"/>
</dbReference>
<dbReference type="GO" id="GO:0016042">
    <property type="term" value="P:lipid catabolic process"/>
    <property type="evidence" value="ECO:0007669"/>
    <property type="project" value="UniProtKB-KW"/>
</dbReference>
<dbReference type="Pfam" id="PF01734">
    <property type="entry name" value="Patatin"/>
    <property type="match status" value="1"/>
</dbReference>